<dbReference type="InterPro" id="IPR013325">
    <property type="entry name" value="RNA_pol_sigma_r2"/>
</dbReference>
<evidence type="ECO:0000259" key="3">
    <source>
        <dbReference type="Pfam" id="PF04542"/>
    </source>
</evidence>
<dbReference type="Pfam" id="PF04542">
    <property type="entry name" value="Sigma70_r2"/>
    <property type="match status" value="1"/>
</dbReference>
<sequence>MTDAERLAERFGAARPRLRRIAQRILGSAADSDDALQESWLRIDRADGAQVANLDGWFTTVVARVCFDALKRRGRRREDLSAEDPRSEIASAASGERPEEEAVLADTIGIALKILLDALPPAERVAFVLHDTFDVPFDDIAAILGRTPEAARQLASRGRRRVRGASAGRDAMTQRHDELVRAFLQASRSGEFSALLALLDPGATLRADAAVTAMGGAAYWQSDRLEAGIEGAEAVARTFLGRARAALPAFIDGEPGAVWMHDGELRVAFRFRIAGDRIAEIVLVADRDALARSVVER</sequence>
<dbReference type="Gene3D" id="1.10.1740.10">
    <property type="match status" value="1"/>
</dbReference>
<feature type="domain" description="RNA polymerase sigma-70 region 2" evidence="3">
    <location>
        <begin position="14"/>
        <end position="76"/>
    </location>
</feature>
<reference evidence="5 6" key="1">
    <citation type="journal article" date="2022" name="ISME Commun">
        <title>Vulcanimicrobium alpinus gen. nov. sp. nov., the first cultivated representative of the candidate phylum 'Eremiobacterota', is a metabolically versatile aerobic anoxygenic phototroph.</title>
        <authorList>
            <person name="Yabe S."/>
            <person name="Muto K."/>
            <person name="Abe K."/>
            <person name="Yokota A."/>
            <person name="Staudigel H."/>
            <person name="Tebo B.M."/>
        </authorList>
    </citation>
    <scope>NUCLEOTIDE SEQUENCE [LARGE SCALE GENOMIC DNA]</scope>
    <source>
        <strain evidence="5 6">WC8-2</strain>
    </source>
</reference>
<dbReference type="KEGG" id="vab:WPS_00850"/>
<dbReference type="EMBL" id="AP025523">
    <property type="protein sequence ID" value="BDE04809.1"/>
    <property type="molecule type" value="Genomic_DNA"/>
</dbReference>
<evidence type="ECO:0000259" key="4">
    <source>
        <dbReference type="Pfam" id="PF08281"/>
    </source>
</evidence>
<dbReference type="InterPro" id="IPR014284">
    <property type="entry name" value="RNA_pol_sigma-70_dom"/>
</dbReference>
<comment type="subunit">
    <text evidence="1">Interacts transiently with the RNA polymerase catalytic core formed by RpoA, RpoB, RpoC and RpoZ (2 alpha, 1 beta, 1 beta' and 1 omega subunit) to form the RNA polymerase holoenzyme that can initiate transcription.</text>
</comment>
<evidence type="ECO:0000313" key="6">
    <source>
        <dbReference type="Proteomes" id="UP001317532"/>
    </source>
</evidence>
<dbReference type="RefSeq" id="WP_317995898.1">
    <property type="nucleotide sequence ID" value="NZ_AP025523.1"/>
</dbReference>
<feature type="region of interest" description="Disordered" evidence="2">
    <location>
        <begin position="77"/>
        <end position="98"/>
    </location>
</feature>
<feature type="compositionally biased region" description="Basic and acidic residues" evidence="2">
    <location>
        <begin position="77"/>
        <end position="87"/>
    </location>
</feature>
<dbReference type="InterPro" id="IPR013324">
    <property type="entry name" value="RNA_pol_sigma_r3/r4-like"/>
</dbReference>
<dbReference type="GO" id="GO:0016987">
    <property type="term" value="F:sigma factor activity"/>
    <property type="evidence" value="ECO:0007669"/>
    <property type="project" value="InterPro"/>
</dbReference>
<dbReference type="GO" id="GO:0003677">
    <property type="term" value="F:DNA binding"/>
    <property type="evidence" value="ECO:0007669"/>
    <property type="project" value="InterPro"/>
</dbReference>
<dbReference type="SUPFAM" id="SSF54427">
    <property type="entry name" value="NTF2-like"/>
    <property type="match status" value="1"/>
</dbReference>
<dbReference type="GO" id="GO:0006352">
    <property type="term" value="P:DNA-templated transcription initiation"/>
    <property type="evidence" value="ECO:0007669"/>
    <property type="project" value="InterPro"/>
</dbReference>
<dbReference type="PANTHER" id="PTHR30173:SF43">
    <property type="entry name" value="ECF RNA POLYMERASE SIGMA FACTOR SIGI-RELATED"/>
    <property type="match status" value="1"/>
</dbReference>
<keyword evidence="6" id="KW-1185">Reference proteome</keyword>
<protein>
    <submittedName>
        <fullName evidence="5">RNA polymerase sigma factor</fullName>
    </submittedName>
</protein>
<accession>A0AAN1XT73</accession>
<dbReference type="SUPFAM" id="SSF88659">
    <property type="entry name" value="Sigma3 and sigma4 domains of RNA polymerase sigma factors"/>
    <property type="match status" value="1"/>
</dbReference>
<dbReference type="SUPFAM" id="SSF88946">
    <property type="entry name" value="Sigma2 domain of RNA polymerase sigma factors"/>
    <property type="match status" value="1"/>
</dbReference>
<proteinExistence type="predicted"/>
<dbReference type="InterPro" id="IPR013249">
    <property type="entry name" value="RNA_pol_sigma70_r4_t2"/>
</dbReference>
<dbReference type="Pfam" id="PF08281">
    <property type="entry name" value="Sigma70_r4_2"/>
    <property type="match status" value="1"/>
</dbReference>
<evidence type="ECO:0000313" key="5">
    <source>
        <dbReference type="EMBL" id="BDE04809.1"/>
    </source>
</evidence>
<dbReference type="Proteomes" id="UP001317532">
    <property type="component" value="Chromosome"/>
</dbReference>
<dbReference type="PANTHER" id="PTHR30173">
    <property type="entry name" value="SIGMA 19 FACTOR"/>
    <property type="match status" value="1"/>
</dbReference>
<evidence type="ECO:0000256" key="1">
    <source>
        <dbReference type="ARBA" id="ARBA00011344"/>
    </source>
</evidence>
<name>A0AAN1XT73_UNVUL</name>
<feature type="domain" description="RNA polymerase sigma factor 70 region 4 type 2" evidence="4">
    <location>
        <begin position="115"/>
        <end position="161"/>
    </location>
</feature>
<dbReference type="InterPro" id="IPR036388">
    <property type="entry name" value="WH-like_DNA-bd_sf"/>
</dbReference>
<dbReference type="AlphaFoldDB" id="A0AAN1XT73"/>
<evidence type="ECO:0000256" key="2">
    <source>
        <dbReference type="SAM" id="MobiDB-lite"/>
    </source>
</evidence>
<organism evidence="5 6">
    <name type="scientific">Vulcanimicrobium alpinum</name>
    <dbReference type="NCBI Taxonomy" id="3016050"/>
    <lineage>
        <taxon>Bacteria</taxon>
        <taxon>Bacillati</taxon>
        <taxon>Vulcanimicrobiota</taxon>
        <taxon>Vulcanimicrobiia</taxon>
        <taxon>Vulcanimicrobiales</taxon>
        <taxon>Vulcanimicrobiaceae</taxon>
        <taxon>Vulcanimicrobium</taxon>
    </lineage>
</organism>
<dbReference type="InterPro" id="IPR032710">
    <property type="entry name" value="NTF2-like_dom_sf"/>
</dbReference>
<dbReference type="InterPro" id="IPR052704">
    <property type="entry name" value="ECF_Sigma-70_Domain"/>
</dbReference>
<dbReference type="Gene3D" id="3.10.450.50">
    <property type="match status" value="1"/>
</dbReference>
<gene>
    <name evidence="5" type="ORF">WPS_00850</name>
</gene>
<dbReference type="NCBIfam" id="TIGR02937">
    <property type="entry name" value="sigma70-ECF"/>
    <property type="match status" value="1"/>
</dbReference>
<dbReference type="InterPro" id="IPR007627">
    <property type="entry name" value="RNA_pol_sigma70_r2"/>
</dbReference>
<dbReference type="Gene3D" id="1.10.10.10">
    <property type="entry name" value="Winged helix-like DNA-binding domain superfamily/Winged helix DNA-binding domain"/>
    <property type="match status" value="1"/>
</dbReference>